<keyword evidence="4" id="KW-1185">Reference proteome</keyword>
<evidence type="ECO:0000313" key="3">
    <source>
        <dbReference type="EMBL" id="CCX15892.1"/>
    </source>
</evidence>
<dbReference type="AlphaFoldDB" id="U4LAD4"/>
<dbReference type="OMA" id="GMEDCEY"/>
<evidence type="ECO:0000256" key="1">
    <source>
        <dbReference type="SAM" id="MobiDB-lite"/>
    </source>
</evidence>
<keyword evidence="2" id="KW-1133">Transmembrane helix</keyword>
<dbReference type="EMBL" id="HF936265">
    <property type="protein sequence ID" value="CCX15892.1"/>
    <property type="molecule type" value="Genomic_DNA"/>
</dbReference>
<protein>
    <submittedName>
        <fullName evidence="3">Uncharacterized protein</fullName>
    </submittedName>
</protein>
<name>U4LAD4_PYROM</name>
<gene>
    <name evidence="3" type="ORF">PCON_02351</name>
</gene>
<keyword evidence="2" id="KW-0812">Transmembrane</keyword>
<sequence length="400" mass="44265">MMEFPTTRDNVKLDIVGLLAIVGESAMSGHVQPSTASWTTLLPRLIPAPQSFLKTTRPWRLPFNNSASVVGIRSGNFSQTLNFFPDVFHGIDHLPRFSVRTISITRSAESDGIDGIFKNVAVRKFGPMNLLAVIGMIFFLGLLVAAVILRDGMALCAVLLLSVTSSLVGMGSFWSVDLQRRRDSRSVPNGDVVVLGRQGSFIVVRCTEDIARELYFGQERCNYYLGERAFQVVAATATFMFMASVVFLANCTWNLQASIGLSYIILNGLYWMAALMPQRLQWDMSAYTLNDEGTTTEESYTDTLINVIRNTRETQWIRIAGAVPKTKAWDAWLEEAGEKIMDSNWNGRDSLTKLLSAAPSTTGFQPENTSSCARPRSQQSASVGYLGKGPRDQQPPEYVV</sequence>
<dbReference type="eggNOG" id="ENOG502SI3B">
    <property type="taxonomic scope" value="Eukaryota"/>
</dbReference>
<evidence type="ECO:0000256" key="2">
    <source>
        <dbReference type="SAM" id="Phobius"/>
    </source>
</evidence>
<dbReference type="Proteomes" id="UP000018144">
    <property type="component" value="Unassembled WGS sequence"/>
</dbReference>
<reference evidence="3 4" key="1">
    <citation type="journal article" date="2013" name="PLoS Genet.">
        <title>The genome and development-dependent transcriptomes of Pyronema confluens: a window into fungal evolution.</title>
        <authorList>
            <person name="Traeger S."/>
            <person name="Altegoer F."/>
            <person name="Freitag M."/>
            <person name="Gabaldon T."/>
            <person name="Kempken F."/>
            <person name="Kumar A."/>
            <person name="Marcet-Houben M."/>
            <person name="Poggeler S."/>
            <person name="Stajich J.E."/>
            <person name="Nowrousian M."/>
        </authorList>
    </citation>
    <scope>NUCLEOTIDE SEQUENCE [LARGE SCALE GENOMIC DNA]</scope>
    <source>
        <strain evidence="4">CBS 100304</strain>
        <tissue evidence="3">Vegetative mycelium</tissue>
    </source>
</reference>
<dbReference type="OrthoDB" id="5412502at2759"/>
<proteinExistence type="predicted"/>
<keyword evidence="2" id="KW-0472">Membrane</keyword>
<feature type="transmembrane region" description="Helical" evidence="2">
    <location>
        <begin position="128"/>
        <end position="149"/>
    </location>
</feature>
<feature type="transmembrane region" description="Helical" evidence="2">
    <location>
        <begin position="155"/>
        <end position="176"/>
    </location>
</feature>
<feature type="compositionally biased region" description="Polar residues" evidence="1">
    <location>
        <begin position="359"/>
        <end position="382"/>
    </location>
</feature>
<organism evidence="3 4">
    <name type="scientific">Pyronema omphalodes (strain CBS 100304)</name>
    <name type="common">Pyronema confluens</name>
    <dbReference type="NCBI Taxonomy" id="1076935"/>
    <lineage>
        <taxon>Eukaryota</taxon>
        <taxon>Fungi</taxon>
        <taxon>Dikarya</taxon>
        <taxon>Ascomycota</taxon>
        <taxon>Pezizomycotina</taxon>
        <taxon>Pezizomycetes</taxon>
        <taxon>Pezizales</taxon>
        <taxon>Pyronemataceae</taxon>
        <taxon>Pyronema</taxon>
    </lineage>
</organism>
<feature type="transmembrane region" description="Helical" evidence="2">
    <location>
        <begin position="255"/>
        <end position="275"/>
    </location>
</feature>
<evidence type="ECO:0000313" key="4">
    <source>
        <dbReference type="Proteomes" id="UP000018144"/>
    </source>
</evidence>
<feature type="region of interest" description="Disordered" evidence="1">
    <location>
        <begin position="359"/>
        <end position="400"/>
    </location>
</feature>
<accession>U4LAD4</accession>
<feature type="transmembrane region" description="Helical" evidence="2">
    <location>
        <begin position="229"/>
        <end position="249"/>
    </location>
</feature>